<protein>
    <submittedName>
        <fullName evidence="2">Uncharacterized protein</fullName>
    </submittedName>
</protein>
<reference evidence="2 3" key="1">
    <citation type="submission" date="2015-09" db="EMBL/GenBank/DDBJ databases">
        <title>Atta colombica WGS genome.</title>
        <authorList>
            <person name="Nygaard S."/>
            <person name="Hu H."/>
            <person name="Boomsma J."/>
            <person name="Zhang G."/>
        </authorList>
    </citation>
    <scope>NUCLEOTIDE SEQUENCE [LARGE SCALE GENOMIC DNA]</scope>
    <source>
        <strain evidence="2">Treedump-2</strain>
        <tissue evidence="2">Whole body</tissue>
    </source>
</reference>
<proteinExistence type="predicted"/>
<dbReference type="Proteomes" id="UP000078540">
    <property type="component" value="Unassembled WGS sequence"/>
</dbReference>
<gene>
    <name evidence="2" type="ORF">ALC53_07193</name>
</gene>
<keyword evidence="3" id="KW-1185">Reference proteome</keyword>
<name>A0A195BE08_9HYME</name>
<organism evidence="2 3">
    <name type="scientific">Atta colombica</name>
    <dbReference type="NCBI Taxonomy" id="520822"/>
    <lineage>
        <taxon>Eukaryota</taxon>
        <taxon>Metazoa</taxon>
        <taxon>Ecdysozoa</taxon>
        <taxon>Arthropoda</taxon>
        <taxon>Hexapoda</taxon>
        <taxon>Insecta</taxon>
        <taxon>Pterygota</taxon>
        <taxon>Neoptera</taxon>
        <taxon>Endopterygota</taxon>
        <taxon>Hymenoptera</taxon>
        <taxon>Apocrita</taxon>
        <taxon>Aculeata</taxon>
        <taxon>Formicoidea</taxon>
        <taxon>Formicidae</taxon>
        <taxon>Myrmicinae</taxon>
        <taxon>Atta</taxon>
    </lineage>
</organism>
<evidence type="ECO:0000313" key="3">
    <source>
        <dbReference type="Proteomes" id="UP000078540"/>
    </source>
</evidence>
<dbReference type="EMBL" id="KQ976513">
    <property type="protein sequence ID" value="KYM82405.1"/>
    <property type="molecule type" value="Genomic_DNA"/>
</dbReference>
<dbReference type="AlphaFoldDB" id="A0A195BE08"/>
<evidence type="ECO:0000313" key="2">
    <source>
        <dbReference type="EMBL" id="KYM82405.1"/>
    </source>
</evidence>
<feature type="region of interest" description="Disordered" evidence="1">
    <location>
        <begin position="55"/>
        <end position="78"/>
    </location>
</feature>
<accession>A0A195BE08</accession>
<sequence length="218" mass="25215">MKIRSTISNDLDLDKCYPDHDAEHLRGFSHQLDTLDNANAGSAITQLVSSDQLNNSIPQVTGSSSDSSSNSAREEEPVLSSVPAAQAVNLLVSQLPIWTRRRVYKFVDGQDRTCQRFRREVPYQIIFQRVDNHKWNFTKESFQEYVMYKLKLMQNLRLSNKKSINFLISYNLKRAILIELPKIFCVYCRTKGHTRDDCFRLKKKKQYKSFQPASVSAV</sequence>
<dbReference type="STRING" id="520822.A0A195BE08"/>
<evidence type="ECO:0000256" key="1">
    <source>
        <dbReference type="SAM" id="MobiDB-lite"/>
    </source>
</evidence>